<proteinExistence type="predicted"/>
<keyword evidence="3" id="KW-0472">Membrane</keyword>
<evidence type="ECO:0000256" key="3">
    <source>
        <dbReference type="SAM" id="Phobius"/>
    </source>
</evidence>
<protein>
    <submittedName>
        <fullName evidence="4">Transmembrane O-mannosyltransferase targeting cadherins 4</fullName>
    </submittedName>
</protein>
<organism evidence="4 5">
    <name type="scientific">Haplochromis burtoni</name>
    <name type="common">Burton's mouthbrooder</name>
    <name type="synonym">Chromis burtoni</name>
    <dbReference type="NCBI Taxonomy" id="8153"/>
    <lineage>
        <taxon>Eukaryota</taxon>
        <taxon>Metazoa</taxon>
        <taxon>Chordata</taxon>
        <taxon>Craniata</taxon>
        <taxon>Vertebrata</taxon>
        <taxon>Euteleostomi</taxon>
        <taxon>Actinopterygii</taxon>
        <taxon>Neopterygii</taxon>
        <taxon>Teleostei</taxon>
        <taxon>Neoteleostei</taxon>
        <taxon>Acanthomorphata</taxon>
        <taxon>Ovalentaria</taxon>
        <taxon>Cichlomorphae</taxon>
        <taxon>Cichliformes</taxon>
        <taxon>Cichlidae</taxon>
        <taxon>African cichlids</taxon>
        <taxon>Pseudocrenilabrinae</taxon>
        <taxon>Haplochromini</taxon>
        <taxon>Haplochromis</taxon>
    </lineage>
</organism>
<accession>A0A3Q2VEQ9</accession>
<dbReference type="GO" id="GO:0000030">
    <property type="term" value="F:mannosyltransferase activity"/>
    <property type="evidence" value="ECO:0007669"/>
    <property type="project" value="TreeGrafter"/>
</dbReference>
<dbReference type="GO" id="GO:0005783">
    <property type="term" value="C:endoplasmic reticulum"/>
    <property type="evidence" value="ECO:0007669"/>
    <property type="project" value="TreeGrafter"/>
</dbReference>
<dbReference type="GO" id="GO:0030968">
    <property type="term" value="P:endoplasmic reticulum unfolded protein response"/>
    <property type="evidence" value="ECO:0007669"/>
    <property type="project" value="TreeGrafter"/>
</dbReference>
<dbReference type="InterPro" id="IPR052346">
    <property type="entry name" value="O-mannosyl-transferase_TMTC"/>
</dbReference>
<dbReference type="AlphaFoldDB" id="A0A3Q2VEQ9"/>
<dbReference type="GO" id="GO:0035269">
    <property type="term" value="P:protein O-linked glycosylation via mannose"/>
    <property type="evidence" value="ECO:0007669"/>
    <property type="project" value="TreeGrafter"/>
</dbReference>
<dbReference type="Ensembl" id="ENSHBUT00000016825.1">
    <property type="protein sequence ID" value="ENSHBUP00000010062.1"/>
    <property type="gene ID" value="ENSHBUG00000011650.1"/>
</dbReference>
<reference evidence="4" key="1">
    <citation type="submission" date="2025-08" db="UniProtKB">
        <authorList>
            <consortium name="Ensembl"/>
        </authorList>
    </citation>
    <scope>IDENTIFICATION</scope>
</reference>
<evidence type="ECO:0000313" key="4">
    <source>
        <dbReference type="Ensembl" id="ENSHBUP00000010062.1"/>
    </source>
</evidence>
<keyword evidence="3" id="KW-0812">Transmembrane</keyword>
<dbReference type="Proteomes" id="UP000264840">
    <property type="component" value="Unplaced"/>
</dbReference>
<feature type="transmembrane region" description="Helical" evidence="3">
    <location>
        <begin position="112"/>
        <end position="135"/>
    </location>
</feature>
<dbReference type="PANTHER" id="PTHR44227">
    <property type="match status" value="1"/>
</dbReference>
<keyword evidence="3" id="KW-1133">Transmembrane helix</keyword>
<keyword evidence="2" id="KW-0802">TPR repeat</keyword>
<name>A0A3Q2VEQ9_HAPBU</name>
<reference evidence="4" key="2">
    <citation type="submission" date="2025-09" db="UniProtKB">
        <authorList>
            <consortium name="Ensembl"/>
        </authorList>
    </citation>
    <scope>IDENTIFICATION</scope>
</reference>
<dbReference type="PANTHER" id="PTHR44227:SF3">
    <property type="entry name" value="PROTEIN O-MANNOSYL-TRANSFERASE TMTC4"/>
    <property type="match status" value="1"/>
</dbReference>
<keyword evidence="1" id="KW-0677">Repeat</keyword>
<keyword evidence="5" id="KW-1185">Reference proteome</keyword>
<evidence type="ECO:0000313" key="5">
    <source>
        <dbReference type="Proteomes" id="UP000264840"/>
    </source>
</evidence>
<dbReference type="GeneTree" id="ENSGT00940000158521"/>
<evidence type="ECO:0000256" key="1">
    <source>
        <dbReference type="ARBA" id="ARBA00022737"/>
    </source>
</evidence>
<evidence type="ECO:0000256" key="2">
    <source>
        <dbReference type="ARBA" id="ARBA00022803"/>
    </source>
</evidence>
<sequence>MALTEVYWDHHIPLPKLAPVQAKVTVALVALLCFINSYDGDFVFDDSEAIVNNKDLRPATPLNNIWSNDFWGTNLSSNSSHKSYRPLTVLTFRLNYLVAGGLHPVGFHVLNIILHAVISALMIDVFAVLIGGLAYDEKGRILNHAPKTSLLAAIFFAAHPVHTESVAGIVGRADLLCALFFQLSFLTYCKAFNKGRYLTRVLLFRYTVILYCTKRFPYVTGIKTLSICQHSMHLSEHLHFNPFLSLTSVVLALCSQGVTEMTGFLSSGLWSASCCVLQQCSVKNKASLSWV</sequence>